<reference evidence="2 3" key="1">
    <citation type="submission" date="2016-11" db="EMBL/GenBank/DDBJ databases">
        <authorList>
            <person name="Jaros S."/>
            <person name="Januszkiewicz K."/>
            <person name="Wedrychowicz H."/>
        </authorList>
    </citation>
    <scope>NUCLEOTIDE SEQUENCE [LARGE SCALE GENOMIC DNA]</scope>
    <source>
        <strain evidence="2 3">DSM 17459</strain>
    </source>
</reference>
<evidence type="ECO:0000313" key="2">
    <source>
        <dbReference type="EMBL" id="SHF61861.1"/>
    </source>
</evidence>
<dbReference type="Pfam" id="PF04474">
    <property type="entry name" value="DUF554"/>
    <property type="match status" value="1"/>
</dbReference>
<keyword evidence="1" id="KW-0472">Membrane</keyword>
<evidence type="ECO:0000256" key="1">
    <source>
        <dbReference type="SAM" id="Phobius"/>
    </source>
</evidence>
<sequence>MGTLINVAAVLLGGGIGTFIKGNIPRRLEEILMQSMGLCVIFIGISGALTGMLKPAGNGLESQGTILLIASLVLGSLLGEACNIEYHVEQLGERLKKLVNAQEDTGFVAGFMSNTLVICIGAMAVVGALQDGFSGDYSMLAAKAILDGVITMIFAASFGIGPLFSALPLGIYQGGITLLAHFIAPYLTDRTILELSYIGSVLICGVGINLLFGNKVRVGNMLPALLIPILYELILMFL</sequence>
<dbReference type="OrthoDB" id="9797976at2"/>
<proteinExistence type="predicted"/>
<organism evidence="2 3">
    <name type="scientific">Lactonifactor longoviformis DSM 17459</name>
    <dbReference type="NCBI Taxonomy" id="1122155"/>
    <lineage>
        <taxon>Bacteria</taxon>
        <taxon>Bacillati</taxon>
        <taxon>Bacillota</taxon>
        <taxon>Clostridia</taxon>
        <taxon>Eubacteriales</taxon>
        <taxon>Clostridiaceae</taxon>
        <taxon>Lactonifactor</taxon>
    </lineage>
</organism>
<feature type="transmembrane region" description="Helical" evidence="1">
    <location>
        <begin position="106"/>
        <end position="129"/>
    </location>
</feature>
<protein>
    <recommendedName>
        <fullName evidence="4">DUF554 domain-containing protein</fullName>
    </recommendedName>
</protein>
<feature type="transmembrane region" description="Helical" evidence="1">
    <location>
        <begin position="218"/>
        <end position="237"/>
    </location>
</feature>
<dbReference type="AlphaFoldDB" id="A0A1M5D4I6"/>
<dbReference type="InterPro" id="IPR007563">
    <property type="entry name" value="DUF554"/>
</dbReference>
<keyword evidence="1" id="KW-0812">Transmembrane</keyword>
<dbReference type="EMBL" id="FQVI01000055">
    <property type="protein sequence ID" value="SHF61861.1"/>
    <property type="molecule type" value="Genomic_DNA"/>
</dbReference>
<dbReference type="PANTHER" id="PTHR36111:SF2">
    <property type="entry name" value="INNER MEMBRANE PROTEIN"/>
    <property type="match status" value="1"/>
</dbReference>
<keyword evidence="1" id="KW-1133">Transmembrane helix</keyword>
<keyword evidence="3" id="KW-1185">Reference proteome</keyword>
<gene>
    <name evidence="2" type="ORF">SAMN02745158_04414</name>
</gene>
<feature type="transmembrane region" description="Helical" evidence="1">
    <location>
        <begin position="195"/>
        <end position="212"/>
    </location>
</feature>
<evidence type="ECO:0008006" key="4">
    <source>
        <dbReference type="Google" id="ProtNLM"/>
    </source>
</evidence>
<name>A0A1M5D4I6_9CLOT</name>
<dbReference type="RefSeq" id="WP_072854901.1">
    <property type="nucleotide sequence ID" value="NZ_FQVI01000055.1"/>
</dbReference>
<accession>A0A1M5D4I6</accession>
<dbReference type="Proteomes" id="UP000184245">
    <property type="component" value="Unassembled WGS sequence"/>
</dbReference>
<feature type="transmembrane region" description="Helical" evidence="1">
    <location>
        <begin position="31"/>
        <end position="53"/>
    </location>
</feature>
<evidence type="ECO:0000313" key="3">
    <source>
        <dbReference type="Proteomes" id="UP000184245"/>
    </source>
</evidence>
<dbReference type="PANTHER" id="PTHR36111">
    <property type="entry name" value="INNER MEMBRANE PROTEIN-RELATED"/>
    <property type="match status" value="1"/>
</dbReference>
<feature type="transmembrane region" description="Helical" evidence="1">
    <location>
        <begin position="141"/>
        <end position="164"/>
    </location>
</feature>